<comment type="caution">
    <text evidence="2">The sequence shown here is derived from an EMBL/GenBank/DDBJ whole genome shotgun (WGS) entry which is preliminary data.</text>
</comment>
<evidence type="ECO:0000313" key="3">
    <source>
        <dbReference type="Proteomes" id="UP000652761"/>
    </source>
</evidence>
<gene>
    <name evidence="2" type="ORF">Taro_038180</name>
</gene>
<evidence type="ECO:0000256" key="1">
    <source>
        <dbReference type="SAM" id="MobiDB-lite"/>
    </source>
</evidence>
<dbReference type="AlphaFoldDB" id="A0A843WLG2"/>
<protein>
    <submittedName>
        <fullName evidence="2">Uncharacterized protein</fullName>
    </submittedName>
</protein>
<dbReference type="Proteomes" id="UP000652761">
    <property type="component" value="Unassembled WGS sequence"/>
</dbReference>
<feature type="region of interest" description="Disordered" evidence="1">
    <location>
        <begin position="55"/>
        <end position="94"/>
    </location>
</feature>
<keyword evidence="3" id="KW-1185">Reference proteome</keyword>
<reference evidence="2" key="1">
    <citation type="submission" date="2017-07" db="EMBL/GenBank/DDBJ databases">
        <title>Taro Niue Genome Assembly and Annotation.</title>
        <authorList>
            <person name="Atibalentja N."/>
            <person name="Keating K."/>
            <person name="Fields C.J."/>
        </authorList>
    </citation>
    <scope>NUCLEOTIDE SEQUENCE</scope>
    <source>
        <strain evidence="2">Niue_2</strain>
        <tissue evidence="2">Leaf</tissue>
    </source>
</reference>
<proteinExistence type="predicted"/>
<accession>A0A843WLG2</accession>
<feature type="compositionally biased region" description="Low complexity" evidence="1">
    <location>
        <begin position="70"/>
        <end position="80"/>
    </location>
</feature>
<organism evidence="2 3">
    <name type="scientific">Colocasia esculenta</name>
    <name type="common">Wild taro</name>
    <name type="synonym">Arum esculentum</name>
    <dbReference type="NCBI Taxonomy" id="4460"/>
    <lineage>
        <taxon>Eukaryota</taxon>
        <taxon>Viridiplantae</taxon>
        <taxon>Streptophyta</taxon>
        <taxon>Embryophyta</taxon>
        <taxon>Tracheophyta</taxon>
        <taxon>Spermatophyta</taxon>
        <taxon>Magnoliopsida</taxon>
        <taxon>Liliopsida</taxon>
        <taxon>Araceae</taxon>
        <taxon>Aroideae</taxon>
        <taxon>Colocasieae</taxon>
        <taxon>Colocasia</taxon>
    </lineage>
</organism>
<evidence type="ECO:0000313" key="2">
    <source>
        <dbReference type="EMBL" id="MQM05375.1"/>
    </source>
</evidence>
<name>A0A843WLG2_COLES</name>
<dbReference type="EMBL" id="NMUH01003399">
    <property type="protein sequence ID" value="MQM05375.1"/>
    <property type="molecule type" value="Genomic_DNA"/>
</dbReference>
<sequence length="145" mass="16312">MQPAELSPRKAIRLLPNSLSLKRGAFSRGAKRSSLSVEFYEKHQNFHPLININCPNPIERHPRGEPQVATTQSTQTQRTRNSMKEDLPPQTNADEIPALVRKVFTALALHLCSTSSSSKVIFSCRSNTAYESKPISRHRQTSKET</sequence>